<evidence type="ECO:0000313" key="2">
    <source>
        <dbReference type="EMBL" id="GKV15618.1"/>
    </source>
</evidence>
<reference evidence="2 3" key="1">
    <citation type="journal article" date="2021" name="Commun. Biol.">
        <title>The genome of Shorea leprosula (Dipterocarpaceae) highlights the ecological relevance of drought in aseasonal tropical rainforests.</title>
        <authorList>
            <person name="Ng K.K.S."/>
            <person name="Kobayashi M.J."/>
            <person name="Fawcett J.A."/>
            <person name="Hatakeyama M."/>
            <person name="Paape T."/>
            <person name="Ng C.H."/>
            <person name="Ang C.C."/>
            <person name="Tnah L.H."/>
            <person name="Lee C.T."/>
            <person name="Nishiyama T."/>
            <person name="Sese J."/>
            <person name="O'Brien M.J."/>
            <person name="Copetti D."/>
            <person name="Mohd Noor M.I."/>
            <person name="Ong R.C."/>
            <person name="Putra M."/>
            <person name="Sireger I.Z."/>
            <person name="Indrioko S."/>
            <person name="Kosugi Y."/>
            <person name="Izuno A."/>
            <person name="Isagi Y."/>
            <person name="Lee S.L."/>
            <person name="Shimizu K.K."/>
        </authorList>
    </citation>
    <scope>NUCLEOTIDE SEQUENCE [LARGE SCALE GENOMIC DNA]</scope>
    <source>
        <strain evidence="2">214</strain>
    </source>
</reference>
<feature type="region of interest" description="Disordered" evidence="1">
    <location>
        <begin position="77"/>
        <end position="104"/>
    </location>
</feature>
<dbReference type="AlphaFoldDB" id="A0AAV5JWG8"/>
<feature type="region of interest" description="Disordered" evidence="1">
    <location>
        <begin position="1"/>
        <end position="23"/>
    </location>
</feature>
<evidence type="ECO:0000313" key="3">
    <source>
        <dbReference type="Proteomes" id="UP001054252"/>
    </source>
</evidence>
<feature type="compositionally biased region" description="Basic residues" evidence="1">
    <location>
        <begin position="80"/>
        <end position="94"/>
    </location>
</feature>
<accession>A0AAV5JWG8</accession>
<protein>
    <submittedName>
        <fullName evidence="2">Uncharacterized protein</fullName>
    </submittedName>
</protein>
<sequence>MAVSYPKPKQFAPTTRAVGGQSKAEQIRFLQRGREISRFFMGSRTRKEVENTKLPYQFSKAWLGSPFFFFGWLQREDKKKKSRIGKAGKKRKKEKEKEKKSSLSKTLPLLSPSAFRMLAIKPKTIFSHNLVLNSLIYSRKFGILQACYKFN</sequence>
<name>A0AAV5JWG8_9ROSI</name>
<dbReference type="EMBL" id="BPVZ01000043">
    <property type="protein sequence ID" value="GKV15618.1"/>
    <property type="molecule type" value="Genomic_DNA"/>
</dbReference>
<evidence type="ECO:0000256" key="1">
    <source>
        <dbReference type="SAM" id="MobiDB-lite"/>
    </source>
</evidence>
<comment type="caution">
    <text evidence="2">The sequence shown here is derived from an EMBL/GenBank/DDBJ whole genome shotgun (WGS) entry which is preliminary data.</text>
</comment>
<gene>
    <name evidence="2" type="ORF">SLEP1_g26393</name>
</gene>
<keyword evidence="3" id="KW-1185">Reference proteome</keyword>
<organism evidence="2 3">
    <name type="scientific">Rubroshorea leprosula</name>
    <dbReference type="NCBI Taxonomy" id="152421"/>
    <lineage>
        <taxon>Eukaryota</taxon>
        <taxon>Viridiplantae</taxon>
        <taxon>Streptophyta</taxon>
        <taxon>Embryophyta</taxon>
        <taxon>Tracheophyta</taxon>
        <taxon>Spermatophyta</taxon>
        <taxon>Magnoliopsida</taxon>
        <taxon>eudicotyledons</taxon>
        <taxon>Gunneridae</taxon>
        <taxon>Pentapetalae</taxon>
        <taxon>rosids</taxon>
        <taxon>malvids</taxon>
        <taxon>Malvales</taxon>
        <taxon>Dipterocarpaceae</taxon>
        <taxon>Rubroshorea</taxon>
    </lineage>
</organism>
<proteinExistence type="predicted"/>
<dbReference type="Proteomes" id="UP001054252">
    <property type="component" value="Unassembled WGS sequence"/>
</dbReference>